<evidence type="ECO:0000313" key="4">
    <source>
        <dbReference type="EMBL" id="TFK85769.1"/>
    </source>
</evidence>
<dbReference type="AlphaFoldDB" id="A0A5C3PA38"/>
<keyword evidence="2" id="KW-0812">Transmembrane</keyword>
<proteinExistence type="predicted"/>
<accession>A0A5C3PA38</accession>
<organism evidence="4 5">
    <name type="scientific">Polyporus arcularius HHB13444</name>
    <dbReference type="NCBI Taxonomy" id="1314778"/>
    <lineage>
        <taxon>Eukaryota</taxon>
        <taxon>Fungi</taxon>
        <taxon>Dikarya</taxon>
        <taxon>Basidiomycota</taxon>
        <taxon>Agaricomycotina</taxon>
        <taxon>Agaricomycetes</taxon>
        <taxon>Polyporales</taxon>
        <taxon>Polyporaceae</taxon>
        <taxon>Polyporus</taxon>
    </lineage>
</organism>
<name>A0A5C3PA38_9APHY</name>
<keyword evidence="2" id="KW-1133">Transmembrane helix</keyword>
<evidence type="ECO:0000256" key="1">
    <source>
        <dbReference type="SAM" id="MobiDB-lite"/>
    </source>
</evidence>
<feature type="transmembrane region" description="Helical" evidence="2">
    <location>
        <begin position="79"/>
        <end position="101"/>
    </location>
</feature>
<sequence>MSSGADAAAETVGLYESLYTINDIAVAVAGASLAQRATTYKLLLAGLMLGLTAVLFFYDSILTSDREAACFWTAKRSGASFLFFANRLISMTLYVMAMVGFATLPSDQMFVHFLSRFGVVIISRVPLIVSDTLLIYITWTKLRSWVALSESKRLSLSDILFRSGTLYFVILFFLNALHLALSVSEVTVNVGAGSYVTAFTAPITAILISRFLLDLQDANRTVVRLDPDDPPLHSPLYDDTPSFISSLGGFINPDLSGRSDDSDDCELHVASSHSEAGKEEGEVVQASQTAALPSSSA</sequence>
<dbReference type="InterPro" id="IPR045340">
    <property type="entry name" value="DUF6533"/>
</dbReference>
<reference evidence="4 5" key="1">
    <citation type="journal article" date="2019" name="Nat. Ecol. Evol.">
        <title>Megaphylogeny resolves global patterns of mushroom evolution.</title>
        <authorList>
            <person name="Varga T."/>
            <person name="Krizsan K."/>
            <person name="Foldi C."/>
            <person name="Dima B."/>
            <person name="Sanchez-Garcia M."/>
            <person name="Sanchez-Ramirez S."/>
            <person name="Szollosi G.J."/>
            <person name="Szarkandi J.G."/>
            <person name="Papp V."/>
            <person name="Albert L."/>
            <person name="Andreopoulos W."/>
            <person name="Angelini C."/>
            <person name="Antonin V."/>
            <person name="Barry K.W."/>
            <person name="Bougher N.L."/>
            <person name="Buchanan P."/>
            <person name="Buyck B."/>
            <person name="Bense V."/>
            <person name="Catcheside P."/>
            <person name="Chovatia M."/>
            <person name="Cooper J."/>
            <person name="Damon W."/>
            <person name="Desjardin D."/>
            <person name="Finy P."/>
            <person name="Geml J."/>
            <person name="Haridas S."/>
            <person name="Hughes K."/>
            <person name="Justo A."/>
            <person name="Karasinski D."/>
            <person name="Kautmanova I."/>
            <person name="Kiss B."/>
            <person name="Kocsube S."/>
            <person name="Kotiranta H."/>
            <person name="LaButti K.M."/>
            <person name="Lechner B.E."/>
            <person name="Liimatainen K."/>
            <person name="Lipzen A."/>
            <person name="Lukacs Z."/>
            <person name="Mihaltcheva S."/>
            <person name="Morgado L.N."/>
            <person name="Niskanen T."/>
            <person name="Noordeloos M.E."/>
            <person name="Ohm R.A."/>
            <person name="Ortiz-Santana B."/>
            <person name="Ovrebo C."/>
            <person name="Racz N."/>
            <person name="Riley R."/>
            <person name="Savchenko A."/>
            <person name="Shiryaev A."/>
            <person name="Soop K."/>
            <person name="Spirin V."/>
            <person name="Szebenyi C."/>
            <person name="Tomsovsky M."/>
            <person name="Tulloss R.E."/>
            <person name="Uehling J."/>
            <person name="Grigoriev I.V."/>
            <person name="Vagvolgyi C."/>
            <person name="Papp T."/>
            <person name="Martin F.M."/>
            <person name="Miettinen O."/>
            <person name="Hibbett D.S."/>
            <person name="Nagy L.G."/>
        </authorList>
    </citation>
    <scope>NUCLEOTIDE SEQUENCE [LARGE SCALE GENOMIC DNA]</scope>
    <source>
        <strain evidence="4 5">HHB13444</strain>
    </source>
</reference>
<keyword evidence="2" id="KW-0472">Membrane</keyword>
<feature type="compositionally biased region" description="Polar residues" evidence="1">
    <location>
        <begin position="285"/>
        <end position="297"/>
    </location>
</feature>
<feature type="transmembrane region" description="Helical" evidence="2">
    <location>
        <begin position="40"/>
        <end position="58"/>
    </location>
</feature>
<keyword evidence="5" id="KW-1185">Reference proteome</keyword>
<dbReference type="STRING" id="1314778.A0A5C3PA38"/>
<evidence type="ECO:0000256" key="2">
    <source>
        <dbReference type="SAM" id="Phobius"/>
    </source>
</evidence>
<gene>
    <name evidence="4" type="ORF">K466DRAFT_600890</name>
</gene>
<dbReference type="EMBL" id="ML211234">
    <property type="protein sequence ID" value="TFK85769.1"/>
    <property type="molecule type" value="Genomic_DNA"/>
</dbReference>
<feature type="domain" description="DUF6533" evidence="3">
    <location>
        <begin position="53"/>
        <end position="90"/>
    </location>
</feature>
<feature type="region of interest" description="Disordered" evidence="1">
    <location>
        <begin position="255"/>
        <end position="297"/>
    </location>
</feature>
<feature type="transmembrane region" description="Helical" evidence="2">
    <location>
        <begin position="159"/>
        <end position="180"/>
    </location>
</feature>
<feature type="transmembrane region" description="Helical" evidence="2">
    <location>
        <begin position="113"/>
        <end position="139"/>
    </location>
</feature>
<feature type="transmembrane region" description="Helical" evidence="2">
    <location>
        <begin position="192"/>
        <end position="213"/>
    </location>
</feature>
<protein>
    <recommendedName>
        <fullName evidence="3">DUF6533 domain-containing protein</fullName>
    </recommendedName>
</protein>
<dbReference type="InParanoid" id="A0A5C3PA38"/>
<dbReference type="Proteomes" id="UP000308197">
    <property type="component" value="Unassembled WGS sequence"/>
</dbReference>
<dbReference type="Pfam" id="PF20151">
    <property type="entry name" value="DUF6533"/>
    <property type="match status" value="1"/>
</dbReference>
<evidence type="ECO:0000313" key="5">
    <source>
        <dbReference type="Proteomes" id="UP000308197"/>
    </source>
</evidence>
<evidence type="ECO:0000259" key="3">
    <source>
        <dbReference type="Pfam" id="PF20151"/>
    </source>
</evidence>